<feature type="compositionally biased region" description="Basic and acidic residues" evidence="1">
    <location>
        <begin position="255"/>
        <end position="264"/>
    </location>
</feature>
<dbReference type="InterPro" id="IPR025166">
    <property type="entry name" value="Integrase_DNA_bind_dom"/>
</dbReference>
<dbReference type="Proteomes" id="UP000051298">
    <property type="component" value="Unassembled WGS sequence"/>
</dbReference>
<evidence type="ECO:0000313" key="4">
    <source>
        <dbReference type="Proteomes" id="UP000051298"/>
    </source>
</evidence>
<feature type="region of interest" description="Disordered" evidence="1">
    <location>
        <begin position="180"/>
        <end position="264"/>
    </location>
</feature>
<reference evidence="3 4" key="1">
    <citation type="submission" date="2015-09" db="EMBL/GenBank/DDBJ databases">
        <authorList>
            <consortium name="Swine Surveillance"/>
        </authorList>
    </citation>
    <scope>NUCLEOTIDE SEQUENCE [LARGE SCALE GENOMIC DNA]</scope>
    <source>
        <strain evidence="3 4">CECT 5294</strain>
    </source>
</reference>
<dbReference type="InterPro" id="IPR038488">
    <property type="entry name" value="Integrase_DNA-bd_sf"/>
</dbReference>
<gene>
    <name evidence="3" type="ORF">THS5294_02705</name>
</gene>
<feature type="compositionally biased region" description="Basic residues" evidence="1">
    <location>
        <begin position="83"/>
        <end position="98"/>
    </location>
</feature>
<dbReference type="Pfam" id="PF13356">
    <property type="entry name" value="Arm-DNA-bind_3"/>
    <property type="match status" value="1"/>
</dbReference>
<dbReference type="eggNOG" id="COG0582">
    <property type="taxonomic scope" value="Bacteria"/>
</dbReference>
<accession>A0A0P1FMU5</accession>
<evidence type="ECO:0000256" key="1">
    <source>
        <dbReference type="SAM" id="MobiDB-lite"/>
    </source>
</evidence>
<dbReference type="Gene3D" id="3.30.160.390">
    <property type="entry name" value="Integrase, DNA-binding domain"/>
    <property type="match status" value="1"/>
</dbReference>
<proteinExistence type="predicted"/>
<feature type="region of interest" description="Disordered" evidence="1">
    <location>
        <begin position="80"/>
        <end position="102"/>
    </location>
</feature>
<protein>
    <recommendedName>
        <fullName evidence="2">Integrase DNA-binding domain-containing protein</fullName>
    </recommendedName>
</protein>
<sequence>MGRLLYRAGLGSKCRATGLFRRFRPAGWTISPQTALNFEPTCRYDTQGRATLNRPTTAKRRMQPNSRHAICCANAPIRATTPTRHRHPMPHSLQKKPNWRPGVSLRPDVSGGRIWVQNIKIDNKPRIVELGRFPEIGLPEARARAEQNSQKVASGVNILSTLRRSHEQYLKQQIAELNTRLKSDDPAPDADTAIDVSTPAEEPPATAPTSHPALVRRAPKTDSPPPAVAATSAVQDTPAPTPPRHKVKAPTLPHENIRGRDYFS</sequence>
<evidence type="ECO:0000259" key="2">
    <source>
        <dbReference type="Pfam" id="PF13356"/>
    </source>
</evidence>
<dbReference type="EMBL" id="CYRX01000031">
    <property type="protein sequence ID" value="CUH61397.1"/>
    <property type="molecule type" value="Genomic_DNA"/>
</dbReference>
<dbReference type="STRING" id="266809.PM03_11940"/>
<organism evidence="3 4">
    <name type="scientific">Thalassobacter stenotrophicus</name>
    <dbReference type="NCBI Taxonomy" id="266809"/>
    <lineage>
        <taxon>Bacteria</taxon>
        <taxon>Pseudomonadati</taxon>
        <taxon>Pseudomonadota</taxon>
        <taxon>Alphaproteobacteria</taxon>
        <taxon>Rhodobacterales</taxon>
        <taxon>Roseobacteraceae</taxon>
        <taxon>Thalassobacter</taxon>
    </lineage>
</organism>
<evidence type="ECO:0000313" key="3">
    <source>
        <dbReference type="EMBL" id="CUH61397.1"/>
    </source>
</evidence>
<name>A0A0P1FMU5_9RHOB</name>
<feature type="domain" description="Integrase DNA-binding" evidence="2">
    <location>
        <begin position="100"/>
        <end position="159"/>
    </location>
</feature>
<dbReference type="AlphaFoldDB" id="A0A0P1FMU5"/>